<dbReference type="InterPro" id="IPR001128">
    <property type="entry name" value="Cyt_P450"/>
</dbReference>
<dbReference type="Proteomes" id="UP000184330">
    <property type="component" value="Unassembled WGS sequence"/>
</dbReference>
<gene>
    <name evidence="7" type="ORF">PAC_05575</name>
</gene>
<dbReference type="InterPro" id="IPR036396">
    <property type="entry name" value="Cyt_P450_sf"/>
</dbReference>
<keyword evidence="6" id="KW-0503">Monooxygenase</keyword>
<protein>
    <submittedName>
        <fullName evidence="7">Related to cytochrome P450 3A7</fullName>
    </submittedName>
</protein>
<dbReference type="EMBL" id="FJOG01000007">
    <property type="protein sequence ID" value="CZR55687.1"/>
    <property type="molecule type" value="Genomic_DNA"/>
</dbReference>
<evidence type="ECO:0000256" key="1">
    <source>
        <dbReference type="ARBA" id="ARBA00001971"/>
    </source>
</evidence>
<evidence type="ECO:0000313" key="7">
    <source>
        <dbReference type="EMBL" id="CZR55687.1"/>
    </source>
</evidence>
<feature type="binding site" description="axial binding residue" evidence="5">
    <location>
        <position position="553"/>
    </location>
    <ligand>
        <name>heme</name>
        <dbReference type="ChEBI" id="CHEBI:30413"/>
    </ligand>
    <ligandPart>
        <name>Fe</name>
        <dbReference type="ChEBI" id="CHEBI:18248"/>
    </ligandPart>
</feature>
<dbReference type="AlphaFoldDB" id="A0A1L7WSF0"/>
<reference evidence="7 8" key="1">
    <citation type="submission" date="2016-03" db="EMBL/GenBank/DDBJ databases">
        <authorList>
            <person name="Ploux O."/>
        </authorList>
    </citation>
    <scope>NUCLEOTIDE SEQUENCE [LARGE SCALE GENOMIC DNA]</scope>
    <source>
        <strain evidence="7 8">UAMH 11012</strain>
    </source>
</reference>
<evidence type="ECO:0000313" key="8">
    <source>
        <dbReference type="Proteomes" id="UP000184330"/>
    </source>
</evidence>
<dbReference type="InterPro" id="IPR017972">
    <property type="entry name" value="Cyt_P450_CS"/>
</dbReference>
<dbReference type="PRINTS" id="PR00385">
    <property type="entry name" value="P450"/>
</dbReference>
<dbReference type="GO" id="GO:0004497">
    <property type="term" value="F:monooxygenase activity"/>
    <property type="evidence" value="ECO:0007669"/>
    <property type="project" value="UniProtKB-KW"/>
</dbReference>
<dbReference type="PANTHER" id="PTHR24305">
    <property type="entry name" value="CYTOCHROME P450"/>
    <property type="match status" value="1"/>
</dbReference>
<keyword evidence="4 5" id="KW-0408">Iron</keyword>
<dbReference type="InterPro" id="IPR050121">
    <property type="entry name" value="Cytochrome_P450_monoxygenase"/>
</dbReference>
<dbReference type="InterPro" id="IPR002401">
    <property type="entry name" value="Cyt_P450_E_grp-I"/>
</dbReference>
<dbReference type="GO" id="GO:0005506">
    <property type="term" value="F:iron ion binding"/>
    <property type="evidence" value="ECO:0007669"/>
    <property type="project" value="InterPro"/>
</dbReference>
<evidence type="ECO:0000256" key="5">
    <source>
        <dbReference type="PIRSR" id="PIRSR602401-1"/>
    </source>
</evidence>
<evidence type="ECO:0000256" key="3">
    <source>
        <dbReference type="ARBA" id="ARBA00022723"/>
    </source>
</evidence>
<comment type="cofactor">
    <cofactor evidence="1 5">
        <name>heme</name>
        <dbReference type="ChEBI" id="CHEBI:30413"/>
    </cofactor>
</comment>
<dbReference type="SUPFAM" id="SSF48264">
    <property type="entry name" value="Cytochrome P450"/>
    <property type="match status" value="1"/>
</dbReference>
<keyword evidence="8" id="KW-1185">Reference proteome</keyword>
<sequence>MFFSQSLLLAWLAFVAFYLGWTCLTLLQNIQTARSTGLKYVVVPWYSYNQLVSLFMRRTFLRLLNKVLLQDSVASWRNLVTSIWPLRFRHAPFARLGTDTFLIVSPGGIVLNTADADVISQITSRGNDFPKPIRIYRAISIYGMNVVTSEGEEWRHQRRLTSPAFSEHNNQLVWRETIERTQAMLASLLGRDTSSKTVDHIADDVMNLSLEIIGNAALGQKVVWPNSAEDVEELETQHLKPGHTMTYSASLRYITKNMILMATAMSTLPLWLVKRMPFRRMKKLYEAYDNWKRYMQDMIAERKTDILSENSRSPNIDLIGQLVKGQVLHKANRRGQPGLTDAEVLGNLFVFIVAGHETSASSLHMTILLLALHPHIQKHLQQELFDILQGRNPSEWNYEQDLPYLTNSFLTAVWNEELRLVSPVLTIPKVVTNTPQEVIIEGKCTTLPPDMTIRLCVSAVQVNPKYWRHSVPSDPASPVFAHDNLDNDMEEFNPHRWMKSDSSPLPSLNWGTYRDESMPDTPRSSSLFTERCPRIHVPTKGSFIAFSDGQRSCLGKRFAQIEILAALAVIFSLYSVELAVDDWASDEQVKQMTQQKRENTWGKAASRARYNWQNKLTCAITVQMAASGHVPLRFVKRGEERFFDLN</sequence>
<name>A0A1L7WSF0_9HELO</name>
<proteinExistence type="inferred from homology"/>
<evidence type="ECO:0000256" key="4">
    <source>
        <dbReference type="ARBA" id="ARBA00023004"/>
    </source>
</evidence>
<dbReference type="PROSITE" id="PS00086">
    <property type="entry name" value="CYTOCHROME_P450"/>
    <property type="match status" value="1"/>
</dbReference>
<dbReference type="OrthoDB" id="1470350at2759"/>
<organism evidence="7 8">
    <name type="scientific">Phialocephala subalpina</name>
    <dbReference type="NCBI Taxonomy" id="576137"/>
    <lineage>
        <taxon>Eukaryota</taxon>
        <taxon>Fungi</taxon>
        <taxon>Dikarya</taxon>
        <taxon>Ascomycota</taxon>
        <taxon>Pezizomycotina</taxon>
        <taxon>Leotiomycetes</taxon>
        <taxon>Helotiales</taxon>
        <taxon>Mollisiaceae</taxon>
        <taxon>Phialocephala</taxon>
        <taxon>Phialocephala fortinii species complex</taxon>
    </lineage>
</organism>
<dbReference type="Pfam" id="PF00067">
    <property type="entry name" value="p450"/>
    <property type="match status" value="2"/>
</dbReference>
<accession>A0A1L7WSF0</accession>
<evidence type="ECO:0000256" key="6">
    <source>
        <dbReference type="RuleBase" id="RU000461"/>
    </source>
</evidence>
<evidence type="ECO:0000256" key="2">
    <source>
        <dbReference type="ARBA" id="ARBA00010617"/>
    </source>
</evidence>
<dbReference type="Gene3D" id="1.10.630.10">
    <property type="entry name" value="Cytochrome P450"/>
    <property type="match status" value="1"/>
</dbReference>
<keyword evidence="3 5" id="KW-0479">Metal-binding</keyword>
<dbReference type="PANTHER" id="PTHR24305:SF166">
    <property type="entry name" value="CYTOCHROME P450 12A4, MITOCHONDRIAL-RELATED"/>
    <property type="match status" value="1"/>
</dbReference>
<dbReference type="STRING" id="576137.A0A1L7WSF0"/>
<dbReference type="GO" id="GO:0016705">
    <property type="term" value="F:oxidoreductase activity, acting on paired donors, with incorporation or reduction of molecular oxygen"/>
    <property type="evidence" value="ECO:0007669"/>
    <property type="project" value="InterPro"/>
</dbReference>
<comment type="similarity">
    <text evidence="2 6">Belongs to the cytochrome P450 family.</text>
</comment>
<dbReference type="PRINTS" id="PR00463">
    <property type="entry name" value="EP450I"/>
</dbReference>
<keyword evidence="6" id="KW-0560">Oxidoreductase</keyword>
<dbReference type="GO" id="GO:0020037">
    <property type="term" value="F:heme binding"/>
    <property type="evidence" value="ECO:0007669"/>
    <property type="project" value="InterPro"/>
</dbReference>
<keyword evidence="5 6" id="KW-0349">Heme</keyword>